<proteinExistence type="predicted"/>
<feature type="chain" id="PRO_5042173316" evidence="2">
    <location>
        <begin position="20"/>
        <end position="308"/>
    </location>
</feature>
<feature type="compositionally biased region" description="Polar residues" evidence="1">
    <location>
        <begin position="202"/>
        <end position="211"/>
    </location>
</feature>
<feature type="compositionally biased region" description="Low complexity" evidence="1">
    <location>
        <begin position="108"/>
        <end position="120"/>
    </location>
</feature>
<comment type="caution">
    <text evidence="3">The sequence shown here is derived from an EMBL/GenBank/DDBJ whole genome shotgun (WGS) entry which is preliminary data.</text>
</comment>
<dbReference type="AlphaFoldDB" id="A0AAD7KF19"/>
<feature type="compositionally biased region" description="Low complexity" evidence="1">
    <location>
        <begin position="131"/>
        <end position="144"/>
    </location>
</feature>
<evidence type="ECO:0000313" key="3">
    <source>
        <dbReference type="EMBL" id="KAJ7783347.1"/>
    </source>
</evidence>
<feature type="compositionally biased region" description="Low complexity" evidence="1">
    <location>
        <begin position="177"/>
        <end position="199"/>
    </location>
</feature>
<dbReference type="Proteomes" id="UP001215598">
    <property type="component" value="Unassembled WGS sequence"/>
</dbReference>
<dbReference type="EMBL" id="JARKIB010000003">
    <property type="protein sequence ID" value="KAJ7783347.1"/>
    <property type="molecule type" value="Genomic_DNA"/>
</dbReference>
<feature type="region of interest" description="Disordered" evidence="1">
    <location>
        <begin position="71"/>
        <end position="283"/>
    </location>
</feature>
<organism evidence="3 4">
    <name type="scientific">Mycena metata</name>
    <dbReference type="NCBI Taxonomy" id="1033252"/>
    <lineage>
        <taxon>Eukaryota</taxon>
        <taxon>Fungi</taxon>
        <taxon>Dikarya</taxon>
        <taxon>Basidiomycota</taxon>
        <taxon>Agaricomycotina</taxon>
        <taxon>Agaricomycetes</taxon>
        <taxon>Agaricomycetidae</taxon>
        <taxon>Agaricales</taxon>
        <taxon>Marasmiineae</taxon>
        <taxon>Mycenaceae</taxon>
        <taxon>Mycena</taxon>
    </lineage>
</organism>
<sequence>MSSIRVSLVLLALSSHVLAGPVSARSDFVDCINKNAGTALTHSQAQAIRAGKMDPPSGICQQEYDDIFDDCCKSSSGDSERQGDPAAGPASDPASDPNVDADAKEPHNAAPNAPAGPSTPLHHVPAPPSVPEANPNAPAGPATPQHAPAPPSVPEANPNAPAGPFTLHHAPAPPATPEANPAAAPAPAGLHHAPAQPAPETNPDNQRQQRPTAEVNGQEGPKNQDAKVEPSGNGEHTHDPNAVAGVPIPGAGAEAKEDTGGEAPPAGAKAMEGSPERKIGVTVPDTIEKAEGAPKTGFRQGEMCVCPA</sequence>
<evidence type="ECO:0000256" key="1">
    <source>
        <dbReference type="SAM" id="MobiDB-lite"/>
    </source>
</evidence>
<evidence type="ECO:0000313" key="4">
    <source>
        <dbReference type="Proteomes" id="UP001215598"/>
    </source>
</evidence>
<accession>A0AAD7KF19</accession>
<name>A0AAD7KF19_9AGAR</name>
<reference evidence="3" key="1">
    <citation type="submission" date="2023-03" db="EMBL/GenBank/DDBJ databases">
        <title>Massive genome expansion in bonnet fungi (Mycena s.s.) driven by repeated elements and novel gene families across ecological guilds.</title>
        <authorList>
            <consortium name="Lawrence Berkeley National Laboratory"/>
            <person name="Harder C.B."/>
            <person name="Miyauchi S."/>
            <person name="Viragh M."/>
            <person name="Kuo A."/>
            <person name="Thoen E."/>
            <person name="Andreopoulos B."/>
            <person name="Lu D."/>
            <person name="Skrede I."/>
            <person name="Drula E."/>
            <person name="Henrissat B."/>
            <person name="Morin E."/>
            <person name="Kohler A."/>
            <person name="Barry K."/>
            <person name="LaButti K."/>
            <person name="Morin E."/>
            <person name="Salamov A."/>
            <person name="Lipzen A."/>
            <person name="Mereny Z."/>
            <person name="Hegedus B."/>
            <person name="Baldrian P."/>
            <person name="Stursova M."/>
            <person name="Weitz H."/>
            <person name="Taylor A."/>
            <person name="Grigoriev I.V."/>
            <person name="Nagy L.G."/>
            <person name="Martin F."/>
            <person name="Kauserud H."/>
        </authorList>
    </citation>
    <scope>NUCLEOTIDE SEQUENCE</scope>
    <source>
        <strain evidence="3">CBHHK182m</strain>
    </source>
</reference>
<keyword evidence="2" id="KW-0732">Signal</keyword>
<feature type="compositionally biased region" description="Low complexity" evidence="1">
    <location>
        <begin position="84"/>
        <end position="97"/>
    </location>
</feature>
<protein>
    <submittedName>
        <fullName evidence="3">Uncharacterized protein</fullName>
    </submittedName>
</protein>
<keyword evidence="4" id="KW-1185">Reference proteome</keyword>
<feature type="compositionally biased region" description="Low complexity" evidence="1">
    <location>
        <begin position="240"/>
        <end position="253"/>
    </location>
</feature>
<feature type="signal peptide" evidence="2">
    <location>
        <begin position="1"/>
        <end position="19"/>
    </location>
</feature>
<gene>
    <name evidence="3" type="ORF">B0H16DRAFT_1496447</name>
</gene>
<evidence type="ECO:0000256" key="2">
    <source>
        <dbReference type="SAM" id="SignalP"/>
    </source>
</evidence>